<evidence type="ECO:0000313" key="1">
    <source>
        <dbReference type="EMBL" id="CRY97391.1"/>
    </source>
</evidence>
<organism evidence="1">
    <name type="scientific">uncultured prokaryote</name>
    <dbReference type="NCBI Taxonomy" id="198431"/>
    <lineage>
        <taxon>unclassified sequences</taxon>
        <taxon>environmental samples</taxon>
    </lineage>
</organism>
<protein>
    <submittedName>
        <fullName evidence="1">Uncharacterized protein</fullName>
    </submittedName>
</protein>
<reference evidence="1" key="1">
    <citation type="submission" date="2015-06" db="EMBL/GenBank/DDBJ databases">
        <authorList>
            <person name="Joergensen T."/>
        </authorList>
    </citation>
    <scope>NUCLEOTIDE SEQUENCE</scope>
    <source>
        <strain evidence="1">RGFK1523</strain>
    </source>
</reference>
<accession>A0A0H5Q5T7</accession>
<sequence length="213" mass="22389">MPLPGLSSRFSFVGTLPGGEVFDTSFWLQAYAPESQAEAQATTEDIAASFVSNALASCKPLMSTFTVIESLKGYFYPEGGTAATYVTNAPIASGTGSGGALHPNQVGLVLTLRSVSPTRSGRGRMYWPMQGCLLTAGGLNNTSYVNTWVDSMADFFSDIHDVVTGADVAVVSVTQGVSRVVTSVSADPRPDIQRRRANKQTTGTVHTAVITGL</sequence>
<name>A0A0H5Q5T7_9ZZZZ</name>
<dbReference type="EMBL" id="LN854058">
    <property type="protein sequence ID" value="CRY97391.1"/>
    <property type="molecule type" value="Genomic_DNA"/>
</dbReference>
<proteinExistence type="predicted"/>
<dbReference type="AlphaFoldDB" id="A0A0H5Q5T7"/>
<reference evidence="1" key="2">
    <citation type="submission" date="2015-07" db="EMBL/GenBank/DDBJ databases">
        <title>Plasmids, circular viruses and viroids from rat gut.</title>
        <authorList>
            <person name="Jorgensen T.J."/>
            <person name="Hansen M.A."/>
            <person name="Xu Z."/>
            <person name="Tabak M.A."/>
            <person name="Sorensen S.J."/>
            <person name="Hansen L.H."/>
        </authorList>
    </citation>
    <scope>NUCLEOTIDE SEQUENCE</scope>
    <source>
        <strain evidence="1">RGFK1523</strain>
    </source>
</reference>